<dbReference type="eggNOG" id="ENOG5033J0R">
    <property type="taxonomic scope" value="Bacteria"/>
</dbReference>
<keyword evidence="1" id="KW-1133">Transmembrane helix</keyword>
<evidence type="ECO:0000313" key="3">
    <source>
        <dbReference type="Proteomes" id="UP000002943"/>
    </source>
</evidence>
<proteinExistence type="predicted"/>
<gene>
    <name evidence="2" type="ORF">VIBC2010_13296</name>
</gene>
<dbReference type="OrthoDB" id="8479187at2"/>
<accession>E3BH73</accession>
<feature type="transmembrane region" description="Helical" evidence="1">
    <location>
        <begin position="63"/>
        <end position="87"/>
    </location>
</feature>
<evidence type="ECO:0000256" key="1">
    <source>
        <dbReference type="SAM" id="Phobius"/>
    </source>
</evidence>
<feature type="transmembrane region" description="Helical" evidence="1">
    <location>
        <begin position="146"/>
        <end position="163"/>
    </location>
</feature>
<dbReference type="EMBL" id="AEIU01000054">
    <property type="protein sequence ID" value="EFP97596.1"/>
    <property type="molecule type" value="Genomic_DNA"/>
</dbReference>
<keyword evidence="1" id="KW-0812">Transmembrane</keyword>
<dbReference type="STRING" id="796620.VIBC2010_13296"/>
<sequence>MKQQSISHFSRNLVGLFWFSIVLIISLDTVFWFSTTMYNFNPPWFSASFPIEVTLPLSTARSVIGYFPSIISTLVTVAILWQLIVLFRLYKEGIIFEFQNALCFKKISYLLIATPFIEIMSDILLSLALSFNGENWNMSFTIDDSAITAMIIGFIVQVIAVVMEKAVHLQEESKLTI</sequence>
<protein>
    <recommendedName>
        <fullName evidence="4">DUF2975 domain-containing protein</fullName>
    </recommendedName>
</protein>
<evidence type="ECO:0008006" key="4">
    <source>
        <dbReference type="Google" id="ProtNLM"/>
    </source>
</evidence>
<reference evidence="2 3" key="1">
    <citation type="journal article" date="2012" name="Int. J. Syst. Evol. Microbiol.">
        <title>Vibrio caribbeanicus sp. nov., isolated from the marine sponge Scleritoderma cyanea.</title>
        <authorList>
            <person name="Hoffmann M."/>
            <person name="Monday S.R."/>
            <person name="Allard M.W."/>
            <person name="Strain E.A."/>
            <person name="Whittaker P."/>
            <person name="Naum M."/>
            <person name="McCarthy P.J."/>
            <person name="Lopez J.V."/>
            <person name="Fischer M."/>
            <person name="Brown E.W."/>
        </authorList>
    </citation>
    <scope>NUCLEOTIDE SEQUENCE [LARGE SCALE GENOMIC DNA]</scope>
    <source>
        <strain evidence="2 3">ATCC BAA-2122</strain>
    </source>
</reference>
<evidence type="ECO:0000313" key="2">
    <source>
        <dbReference type="EMBL" id="EFP97596.1"/>
    </source>
</evidence>
<dbReference type="InterPro" id="IPR021354">
    <property type="entry name" value="DUF2975"/>
</dbReference>
<dbReference type="Proteomes" id="UP000002943">
    <property type="component" value="Unassembled WGS sequence"/>
</dbReference>
<feature type="transmembrane region" description="Helical" evidence="1">
    <location>
        <begin position="12"/>
        <end position="33"/>
    </location>
</feature>
<name>E3BH73_9VIBR</name>
<feature type="transmembrane region" description="Helical" evidence="1">
    <location>
        <begin position="107"/>
        <end position="131"/>
    </location>
</feature>
<comment type="caution">
    <text evidence="2">The sequence shown here is derived from an EMBL/GenBank/DDBJ whole genome shotgun (WGS) entry which is preliminary data.</text>
</comment>
<dbReference type="AlphaFoldDB" id="E3BH73"/>
<keyword evidence="3" id="KW-1185">Reference proteome</keyword>
<dbReference type="RefSeq" id="WP_009600319.1">
    <property type="nucleotide sequence ID" value="NZ_AEIU01000054.1"/>
</dbReference>
<dbReference type="Pfam" id="PF11188">
    <property type="entry name" value="DUF2975"/>
    <property type="match status" value="1"/>
</dbReference>
<keyword evidence="1" id="KW-0472">Membrane</keyword>
<organism evidence="2 3">
    <name type="scientific">Vibrio caribbeanicus ATCC BAA-2122</name>
    <dbReference type="NCBI Taxonomy" id="796620"/>
    <lineage>
        <taxon>Bacteria</taxon>
        <taxon>Pseudomonadati</taxon>
        <taxon>Pseudomonadota</taxon>
        <taxon>Gammaproteobacteria</taxon>
        <taxon>Vibrionales</taxon>
        <taxon>Vibrionaceae</taxon>
        <taxon>Vibrio</taxon>
    </lineage>
</organism>